<dbReference type="InterPro" id="IPR000326">
    <property type="entry name" value="PAP2/HPO"/>
</dbReference>
<evidence type="ECO:0000313" key="3">
    <source>
        <dbReference type="EMBL" id="GIE42590.1"/>
    </source>
</evidence>
<name>A0A7W7HBC0_9ACTN</name>
<feature type="domain" description="Phosphatidic acid phosphatase type 2/haloperoxidase" evidence="2">
    <location>
        <begin position="88"/>
        <end position="214"/>
    </location>
</feature>
<dbReference type="Pfam" id="PF01569">
    <property type="entry name" value="PAP2"/>
    <property type="match status" value="1"/>
</dbReference>
<dbReference type="RefSeq" id="WP_188120084.1">
    <property type="nucleotide sequence ID" value="NZ_BOMP01000096.1"/>
</dbReference>
<proteinExistence type="predicted"/>
<evidence type="ECO:0000313" key="5">
    <source>
        <dbReference type="Proteomes" id="UP000590511"/>
    </source>
</evidence>
<dbReference type="Proteomes" id="UP000590511">
    <property type="component" value="Unassembled WGS sequence"/>
</dbReference>
<feature type="transmembrane region" description="Helical" evidence="1">
    <location>
        <begin position="87"/>
        <end position="109"/>
    </location>
</feature>
<accession>A0A7W7HBC0</accession>
<gene>
    <name evidence="3" type="ORF">Alo02nite_54880</name>
    <name evidence="4" type="ORF">BJ964_001601</name>
</gene>
<dbReference type="InterPro" id="IPR036938">
    <property type="entry name" value="PAP2/HPO_sf"/>
</dbReference>
<dbReference type="Gene3D" id="1.20.144.10">
    <property type="entry name" value="Phosphatidic acid phosphatase type 2/haloperoxidase"/>
    <property type="match status" value="1"/>
</dbReference>
<dbReference type="Proteomes" id="UP000631312">
    <property type="component" value="Unassembled WGS sequence"/>
</dbReference>
<comment type="caution">
    <text evidence="4">The sequence shown here is derived from an EMBL/GenBank/DDBJ whole genome shotgun (WGS) entry which is preliminary data.</text>
</comment>
<sequence length="241" mass="26730">MSEKIGKTWWPDAAALVAFAALTLALVRGHLLDLDQWVADWAFAHQPAPVYWTARVFNYLGQGGQVLMPVTLILTGVLFWRTRSVRALLPFMVTFALTYCTIGPMKVYFDRAAPKFPLENRTVMFNPDASGTLSMSYPSGHVVNTLVWFAVIGLLLAMLLRRDLSRREWLLLRVAPVVIVFVTTVYTGFHWLTDSIAALFLGFVLVRVLGRIPWGLRSDPGAGAHHPAQGQVGGEDHQVGA</sequence>
<dbReference type="EMBL" id="BOMP01000096">
    <property type="protein sequence ID" value="GIE42590.1"/>
    <property type="molecule type" value="Genomic_DNA"/>
</dbReference>
<organism evidence="4 5">
    <name type="scientific">Actinoplanes lobatus</name>
    <dbReference type="NCBI Taxonomy" id="113568"/>
    <lineage>
        <taxon>Bacteria</taxon>
        <taxon>Bacillati</taxon>
        <taxon>Actinomycetota</taxon>
        <taxon>Actinomycetes</taxon>
        <taxon>Micromonosporales</taxon>
        <taxon>Micromonosporaceae</taxon>
        <taxon>Actinoplanes</taxon>
    </lineage>
</organism>
<protein>
    <submittedName>
        <fullName evidence="4">Membrane-associated phospholipid phosphatase</fullName>
    </submittedName>
</protein>
<dbReference type="EMBL" id="JACHNC010000001">
    <property type="protein sequence ID" value="MBB4747440.1"/>
    <property type="molecule type" value="Genomic_DNA"/>
</dbReference>
<feature type="transmembrane region" description="Helical" evidence="1">
    <location>
        <begin position="59"/>
        <end position="80"/>
    </location>
</feature>
<keyword evidence="1" id="KW-1133">Transmembrane helix</keyword>
<feature type="transmembrane region" description="Helical" evidence="1">
    <location>
        <begin position="142"/>
        <end position="160"/>
    </location>
</feature>
<reference evidence="4 5" key="1">
    <citation type="submission" date="2020-08" db="EMBL/GenBank/DDBJ databases">
        <title>Sequencing the genomes of 1000 actinobacteria strains.</title>
        <authorList>
            <person name="Klenk H.-P."/>
        </authorList>
    </citation>
    <scope>NUCLEOTIDE SEQUENCE [LARGE SCALE GENOMIC DNA]</scope>
    <source>
        <strain evidence="4 5">DSM 43150</strain>
    </source>
</reference>
<keyword evidence="1" id="KW-0472">Membrane</keyword>
<evidence type="ECO:0000259" key="2">
    <source>
        <dbReference type="Pfam" id="PF01569"/>
    </source>
</evidence>
<evidence type="ECO:0000313" key="4">
    <source>
        <dbReference type="EMBL" id="MBB4747440.1"/>
    </source>
</evidence>
<dbReference type="SUPFAM" id="SSF48317">
    <property type="entry name" value="Acid phosphatase/Vanadium-dependent haloperoxidase"/>
    <property type="match status" value="1"/>
</dbReference>
<keyword evidence="6" id="KW-1185">Reference proteome</keyword>
<reference evidence="3 6" key="2">
    <citation type="submission" date="2021-01" db="EMBL/GenBank/DDBJ databases">
        <title>Whole genome shotgun sequence of Actinoplanes lobatus NBRC 12513.</title>
        <authorList>
            <person name="Komaki H."/>
            <person name="Tamura T."/>
        </authorList>
    </citation>
    <scope>NUCLEOTIDE SEQUENCE [LARGE SCALE GENOMIC DNA]</scope>
    <source>
        <strain evidence="3 6">NBRC 12513</strain>
    </source>
</reference>
<evidence type="ECO:0000256" key="1">
    <source>
        <dbReference type="SAM" id="Phobius"/>
    </source>
</evidence>
<dbReference type="AlphaFoldDB" id="A0A7W7HBC0"/>
<keyword evidence="1" id="KW-0812">Transmembrane</keyword>
<evidence type="ECO:0000313" key="6">
    <source>
        <dbReference type="Proteomes" id="UP000631312"/>
    </source>
</evidence>
<feature type="transmembrane region" description="Helical" evidence="1">
    <location>
        <begin position="169"/>
        <end position="189"/>
    </location>
</feature>